<dbReference type="SUPFAM" id="SSF52777">
    <property type="entry name" value="CoA-dependent acyltransferases"/>
    <property type="match status" value="4"/>
</dbReference>
<dbReference type="Pfam" id="PF02801">
    <property type="entry name" value="Ketoacyl-synt_C"/>
    <property type="match status" value="1"/>
</dbReference>
<dbReference type="FunFam" id="3.30.559.30:FF:000006">
    <property type="entry name" value="Yersiniabactin polyketide/non-ribosomal peptide synthetase"/>
    <property type="match status" value="2"/>
</dbReference>
<evidence type="ECO:0000256" key="1">
    <source>
        <dbReference type="ARBA" id="ARBA00001957"/>
    </source>
</evidence>
<dbReference type="Pfam" id="PF00109">
    <property type="entry name" value="ketoacyl-synt"/>
    <property type="match status" value="1"/>
</dbReference>
<dbReference type="CDD" id="cd19535">
    <property type="entry name" value="Cyc_NRPS"/>
    <property type="match status" value="2"/>
</dbReference>
<keyword evidence="6" id="KW-0436">Ligase</keyword>
<dbReference type="CDD" id="cd05931">
    <property type="entry name" value="FAAL"/>
    <property type="match status" value="1"/>
</dbReference>
<dbReference type="InterPro" id="IPR057737">
    <property type="entry name" value="Condensation_MtbB-like"/>
</dbReference>
<dbReference type="Gene3D" id="3.40.50.150">
    <property type="entry name" value="Vaccinia Virus protein VP39"/>
    <property type="match status" value="1"/>
</dbReference>
<dbReference type="HOGENOM" id="CLU_000022_40_3_6"/>
<dbReference type="Gene3D" id="1.10.1200.10">
    <property type="entry name" value="ACP-like"/>
    <property type="match status" value="4"/>
</dbReference>
<dbReference type="InterPro" id="IPR025110">
    <property type="entry name" value="AMP-bd_C"/>
</dbReference>
<proteinExistence type="predicted"/>
<dbReference type="InterPro" id="IPR010071">
    <property type="entry name" value="AA_adenyl_dom"/>
</dbReference>
<dbReference type="InterPro" id="IPR014031">
    <property type="entry name" value="Ketoacyl_synth_C"/>
</dbReference>
<dbReference type="InterPro" id="IPR018201">
    <property type="entry name" value="Ketoacyl_synth_AS"/>
</dbReference>
<evidence type="ECO:0000256" key="8">
    <source>
        <dbReference type="ARBA" id="ARBA00022832"/>
    </source>
</evidence>
<dbReference type="GO" id="GO:0031177">
    <property type="term" value="F:phosphopantetheine binding"/>
    <property type="evidence" value="ECO:0007669"/>
    <property type="project" value="InterPro"/>
</dbReference>
<dbReference type="GO" id="GO:0016874">
    <property type="term" value="F:ligase activity"/>
    <property type="evidence" value="ECO:0007669"/>
    <property type="project" value="UniProtKB-KW"/>
</dbReference>
<dbReference type="SUPFAM" id="SSF53335">
    <property type="entry name" value="S-adenosyl-L-methionine-dependent methyltransferases"/>
    <property type="match status" value="1"/>
</dbReference>
<feature type="domain" description="Carrier" evidence="10">
    <location>
        <begin position="1147"/>
        <end position="1223"/>
    </location>
</feature>
<dbReference type="SUPFAM" id="SSF56801">
    <property type="entry name" value="Acetyl-CoA synthetase-like"/>
    <property type="match status" value="3"/>
</dbReference>
<dbReference type="Pfam" id="PF00550">
    <property type="entry name" value="PP-binding"/>
    <property type="match status" value="4"/>
</dbReference>
<dbReference type="GO" id="GO:0005737">
    <property type="term" value="C:cytoplasm"/>
    <property type="evidence" value="ECO:0007669"/>
    <property type="project" value="TreeGrafter"/>
</dbReference>
<dbReference type="Pfam" id="PF00501">
    <property type="entry name" value="AMP-binding"/>
    <property type="match status" value="3"/>
</dbReference>
<evidence type="ECO:0000256" key="7">
    <source>
        <dbReference type="ARBA" id="ARBA00022679"/>
    </source>
</evidence>
<evidence type="ECO:0000256" key="5">
    <source>
        <dbReference type="ARBA" id="ARBA00022553"/>
    </source>
</evidence>
<dbReference type="InterPro" id="IPR020841">
    <property type="entry name" value="PKS_Beta-ketoAc_synthase_dom"/>
</dbReference>
<dbReference type="PROSITE" id="PS50075">
    <property type="entry name" value="CARRIER"/>
    <property type="match status" value="4"/>
</dbReference>
<dbReference type="Gene3D" id="3.40.50.12780">
    <property type="entry name" value="N-terminal domain of ligase-like"/>
    <property type="match status" value="3"/>
</dbReference>
<dbReference type="InterPro" id="IPR009081">
    <property type="entry name" value="PP-bd_ACP"/>
</dbReference>
<dbReference type="GO" id="GO:0044550">
    <property type="term" value="P:secondary metabolite biosynthetic process"/>
    <property type="evidence" value="ECO:0007669"/>
    <property type="project" value="TreeGrafter"/>
</dbReference>
<dbReference type="EMBL" id="CBSV010000107">
    <property type="protein sequence ID" value="CDH01037.1"/>
    <property type="molecule type" value="Genomic_DNA"/>
</dbReference>
<evidence type="ECO:0000256" key="4">
    <source>
        <dbReference type="ARBA" id="ARBA00022450"/>
    </source>
</evidence>
<dbReference type="NCBIfam" id="TIGR01733">
    <property type="entry name" value="AA-adenyl-dom"/>
    <property type="match status" value="2"/>
</dbReference>
<dbReference type="SMART" id="SM00825">
    <property type="entry name" value="PKS_KS"/>
    <property type="match status" value="1"/>
</dbReference>
<dbReference type="GO" id="GO:0004315">
    <property type="term" value="F:3-oxoacyl-[acyl-carrier-protein] synthase activity"/>
    <property type="evidence" value="ECO:0007669"/>
    <property type="project" value="InterPro"/>
</dbReference>
<dbReference type="InterPro" id="IPR020845">
    <property type="entry name" value="AMP-binding_CS"/>
</dbReference>
<dbReference type="InterPro" id="IPR036736">
    <property type="entry name" value="ACP-like_sf"/>
</dbReference>
<dbReference type="Gene3D" id="3.40.47.10">
    <property type="match status" value="1"/>
</dbReference>
<dbReference type="Proteomes" id="UP000028487">
    <property type="component" value="Unassembled WGS sequence"/>
</dbReference>
<evidence type="ECO:0000259" key="10">
    <source>
        <dbReference type="PROSITE" id="PS50075"/>
    </source>
</evidence>
<dbReference type="InterPro" id="IPR014030">
    <property type="entry name" value="Ketoacyl_synth_N"/>
</dbReference>
<dbReference type="GO" id="GO:0006633">
    <property type="term" value="P:fatty acid biosynthetic process"/>
    <property type="evidence" value="ECO:0007669"/>
    <property type="project" value="UniProtKB-UniPathway"/>
</dbReference>
<dbReference type="InterPro" id="IPR029063">
    <property type="entry name" value="SAM-dependent_MTases_sf"/>
</dbReference>
<evidence type="ECO:0000256" key="3">
    <source>
        <dbReference type="ARBA" id="ARBA00005194"/>
    </source>
</evidence>
<dbReference type="SMART" id="SM01294">
    <property type="entry name" value="PKS_PP_betabranch"/>
    <property type="match status" value="1"/>
</dbReference>
<keyword evidence="4" id="KW-0596">Phosphopantetheine</keyword>
<dbReference type="SUPFAM" id="SSF47336">
    <property type="entry name" value="ACP-like"/>
    <property type="match status" value="4"/>
</dbReference>
<comment type="pathway">
    <text evidence="2">Siderophore biosynthesis.</text>
</comment>
<keyword evidence="9" id="KW-0443">Lipid metabolism</keyword>
<evidence type="ECO:0000259" key="11">
    <source>
        <dbReference type="PROSITE" id="PS52004"/>
    </source>
</evidence>
<feature type="domain" description="Carrier" evidence="10">
    <location>
        <begin position="3610"/>
        <end position="3685"/>
    </location>
</feature>
<evidence type="ECO:0000313" key="13">
    <source>
        <dbReference type="Proteomes" id="UP000028487"/>
    </source>
</evidence>
<dbReference type="PANTHER" id="PTHR45527">
    <property type="entry name" value="NONRIBOSOMAL PEPTIDE SYNTHETASE"/>
    <property type="match status" value="1"/>
</dbReference>
<gene>
    <name evidence="12" type="ORF">XBFM1_1950014</name>
</gene>
<dbReference type="UniPathway" id="UPA00094"/>
<dbReference type="InterPro" id="IPR023213">
    <property type="entry name" value="CAT-like_dom_sf"/>
</dbReference>
<feature type="domain" description="Carrier" evidence="10">
    <location>
        <begin position="596"/>
        <end position="676"/>
    </location>
</feature>
<dbReference type="PROSITE" id="PS52004">
    <property type="entry name" value="KS3_2"/>
    <property type="match status" value="1"/>
</dbReference>
<comment type="cofactor">
    <cofactor evidence="1">
        <name>pantetheine 4'-phosphate</name>
        <dbReference type="ChEBI" id="CHEBI:47942"/>
    </cofactor>
</comment>
<sequence>MNSIKNSTRWVRNTLFKQAEQAKEDIALRYCIKNTNGTQDKTEIYTYQDLLSLGCKLASQLTPRSEKQSPALLLMPGDSSFIISFIACIIRGISAIPVHLASHLRINRSSETIDHIIEDSQPEFILTFSHFADEIAERGWNKDRQLIFVDKVIAALVDSEQVFPTEEEYHALYHHSLCHNSDAPVYLQYSSGSTAKPKAVCNYDDNMRVQHEILLELHQHCQPKIITANWLPFYHDLGMFCGLLLPLLSGGCCNFMPPVHLVSEPFRWLKIIHDYQANSVAAPDFAWELCASMVTDEWITQLDLSSVKMAMNAAEPIRAETMNRFACRFLATGFHPQSFTPAYGMAESTLVISYKPIGTDYVSRRFNAEELAKGRAIPSPDGRELISSGQVAHQWQLQIVDPETHRPLPEGQIGEIWVNGASTAGGYWQNQALTETVFKNTLAGDHSGNHYLRTGDLAFLYQGELFICGRLKDVIIVGGQNYMPNDIETVIERFCHGVKIGGICVCQDFDNGELIIMAEVYRHLNHDELDSIAKSMVAEVAKHFQLMVGNVVLLAKGKLSKTSSGKIRRRHMLSQYLAHQLEVVSTYSAEEEPVAITSSPLFDGLQQTLCHLLGIDSFDPHRGFSDAGLNSLLAVKFCQKVNQYLDGKYSDYKLRVTDLFAYPTLAQLAHYIEQHRSQINTNETLAEPKKADKEIAIIAISCRLPGQTDEHWQHYGKWLAAGQSAVRHEQSRYRHFVQPIGAINNIEKFDAHFFNIADREALLLDPQQRILLELSWHLFEQAGWLPKAVKQRDIGFYIGQSGSEYGQLLLQQNNPDYAKSYLATGINTSATSGRLAKFYGTTGPALTIDTACSSSLVALNSAMNALQQKQCSAAVVGGVNLLLSPQIEQALINTGMLSPHGRCATFSREADGYVRGEGAVLCLLKPYQQALADGDPVLAVIEGSVVAQDGESSSLTAPNPKAQAAMMARLLTDAALTPEDISLLETHGTGTALGDPIEISAINAVYGQRKTLLRLGASKSQTGHLEAAAGLCAVVRAVAQIQQQKAFGHPTFTQCNPLIADYFDHYHFERETVSCEINRVAVNAFSFTGTMAGVVLRKPEVRSKNLTDGVPSVFLPSLYPFNRQSYWPEALLIGDGDKAENQPPLPEHSRLNFDFVRSWVADTLSLDISTLSDDEDLLNLGLDSLQMLDLVDECKKLNVSLTLAKLFEKTTLSAWRQYWQNANVTYRQQKEPAVSSGQWNGEPFALTSVQQAYWQGRQQGQVLGDVACQVYLELDCVSLPDSAINQAVNKLFQRHDLLRMRINPQGLAVIRDDQPVTVSSHQWLHLSDEACSAERMNLRRQLSHRMADLTQESGFQLIASHSAQGTCLHINVDMVIADAMSLQILLDELSEFIRQPELSLTPLNYNFPQYLLDLDLKNANNTEHAAYWQQRVAAGLPLAPQLPLAVQPAELNEQKFSHRDWRLEAESWGRLKNIARRYGVTPSMLLAGCFAETLRGWVKEPDFSLNLTIFNRRGEHPELSKLVADFTSLLLLACKTQADDSILTHARRLNQQFMRDLDHADYSAVQVLRDWSQQRGEQVTMPVVFTSNLGRDLLSEKTLGTLSYLTSQTPQVWIDCQVMEHQQELLISWDTVDTLFPVDMVDQMFSFMTRLIMAIVQDEMVLHAPVTAYIAPSRLALRRNPPQNEPIPPLAPRLLHQQFWHWAEKTPTNIAVISQGIALTYQEISEQVRELAWRLKDRQIQHGDHIGLLLPKGVEQIVAVLACHFVGAVYVPLDIAIKAQRLQQIISQSDIRLVIGHQEREIQDDQTDYGWLNIAAKSPNTLPIEQIVFGHPSDVAYIIFTSGSTGVPKGVVISHQSAANTVDDINFRYSVSQNNEKQRMTIFALSALNFDLSVYDIFGSLSLGGTLVLPNAGQEKEAKQWLALLHENQVTHWNSVPALFEMLLVAAEQEPRGLPASLNQILLSGDWVGLDLLPRLRALGSGANFTALGGATEAAIWSNAIDVSVIPSHWNSIPYGYPLAHQYYRVVDNQGRDCPDWVTGELWIGGQGVGLGYYADPDKTAAQFVIQGGERFYRTGDFGRFWSDSCLEFLGRQDRQIKLHGYRIELGEIEAVAERLTEVKHAVALFLDKPQKHIQLFIEGKEQHSSRELTAPAYAVMSELPDHITAIDQRHDEKEITSHLLHHILTDVFALDFTDCQSSEVLLEKAGITAQWQPLFGAWLAWLVEQKMLECHSDRFKATARWQQRRLAIHDERLLSIHHAIEQKATWLVAVLTGNENPLLLLDNPVISPENLVAYSPDTLAMADALCQQIESLSAQLQRPVRVAELNGRSGILASYLLSRLKAESVHYCLMESAGSLRKLAEYRLAGYQHTVDVISAPEQVVFSADIVITNNALHRFSDIAQGIEALKLLCGTDSLIYAYESLTLSPLALLTVLLLQDQNGFSDQRKGAFSPLLNQQDWQQTLSDAGLVLHAVKAVQPHSMLFICQCRQAKTLIHRETLMQHLRQYLPVYMLPAQITSLTPFPLTANGKIDRNALAAQAAAVRPEIFTDPAEKAALSDEREQCVARVWQQILGVVPQADSNFFLSGGDSLHATRIVAQLEKEGVVDVTLAQIFSLPVLRDFASSITFSAKVSPSAQLIHQPELRYAPFEPTDVQRAYLMGRQAGFHLGGVATHYYNEYEYHGNEGTAFDPITLEKALSQLVARHDALRIVFDEHGAQRVLAQQPSSALTMISCRADEWEIVTATQREYLSHRVLEPAQWPLFHATLIQSDDGRSRFCLGLDNLILDGLSMQIFFTELAVFYANAAVDLPSVDIGFRDYLTATHLKPESENNSENYWRERLELLPDAPRLPLVCDPKSLGTPKFKRWQSVLPAARWQKLAAKARSYQITPSCLLLTCYAQVLAKWSESAALTINVTLFDRQPCHPDINHIMGDFTSLLLLACQQYQDESWFERVQRTQQQLWQDLEHSDVSAVWVIRELNRQRGTTDVTMPVVFTSALGAQVTDYPDVDFPASIWGISQTPQVWIDHQVFEREGELHFNWDGVEALFPAQMIDQMFSAYCQLLEKLEDAESWHVPLAVPLPASQQISRQQVNETRAPFDFSPLHCRVATAMQKFAPRTALVEGDSVISYQQLEQAVRKLAQYLTEQGVREKDLVGIALPRSGEQIIALLAVQWLGAAYVPLSSQWPLYRREQVIEQAEIRYVISHPELTWPDTVTVLSVQGEPDSASRPEPLAVTSEDLAYIIFTSGSTGIPKGVAISHGAAVNTIEAVNRQHHLHEQDRGITLSALHFDLSVWDIFGLLSVGGALIIVAEQQEKDAAAWLSLVSRHRVTVWNSVPALLEMVLLISQHEETDGALASLRLVMLSGDWVAPALPQRLKTFAPDAQCVAMGGATEAAIWSNYCLADEWLANEWQEDESASGWRSVPYGVPLPNQSFRIVNEINEDCPDWVTGELWIGGKGVALGYFGDRERTERQFVSHQGQRWYRTGDTGRYRPGAVIEFLGRKDQQVKISGYRLELEEIQHVLKTCPDIEDALVFVTQQHDRPLLSAVVMSHDEPNWGDIMDALRQKLPEYSIPTRVGHCQRWPLTDNGKRDHQALETLLHPYVRAVETTRPLTEAEQLLCDQLKLLLDIPHINFHDNFFAIGGDSFIATRLTSALRRHHGIELPLWKIFSLQTISHIAQTIESTFMDEADIQFEEGSL</sequence>
<dbReference type="InterPro" id="IPR016039">
    <property type="entry name" value="Thiolase-like"/>
</dbReference>
<dbReference type="Pfam" id="PF00668">
    <property type="entry name" value="Condensation"/>
    <property type="match status" value="2"/>
</dbReference>
<dbReference type="PROSITE" id="PS00455">
    <property type="entry name" value="AMP_BINDING"/>
    <property type="match status" value="2"/>
</dbReference>
<dbReference type="Gene3D" id="3.30.559.10">
    <property type="entry name" value="Chloramphenicol acetyltransferase-like domain"/>
    <property type="match status" value="2"/>
</dbReference>
<dbReference type="InterPro" id="IPR006162">
    <property type="entry name" value="Ppantetheine_attach_site"/>
</dbReference>
<dbReference type="Gene3D" id="3.30.559.30">
    <property type="entry name" value="Nonribosomal peptide synthetase, condensation domain"/>
    <property type="match status" value="2"/>
</dbReference>
<evidence type="ECO:0000313" key="12">
    <source>
        <dbReference type="EMBL" id="CDH01037.1"/>
    </source>
</evidence>
<name>A0A077NFS0_XENBV</name>
<feature type="domain" description="Carrier" evidence="10">
    <location>
        <begin position="2555"/>
        <end position="2629"/>
    </location>
</feature>
<feature type="domain" description="Ketosynthase family 3 (KS3)" evidence="11">
    <location>
        <begin position="692"/>
        <end position="1098"/>
    </location>
</feature>
<dbReference type="NCBIfam" id="NF003417">
    <property type="entry name" value="PRK04813.1"/>
    <property type="match status" value="4"/>
</dbReference>
<dbReference type="InterPro" id="IPR020806">
    <property type="entry name" value="PKS_PP-bd"/>
</dbReference>
<evidence type="ECO:0000256" key="9">
    <source>
        <dbReference type="ARBA" id="ARBA00023098"/>
    </source>
</evidence>
<accession>A0A077NFS0</accession>
<organism evidence="12 13">
    <name type="scientific">Xenorhabdus bovienii str. feltiae Moldova</name>
    <dbReference type="NCBI Taxonomy" id="1398200"/>
    <lineage>
        <taxon>Bacteria</taxon>
        <taxon>Pseudomonadati</taxon>
        <taxon>Pseudomonadota</taxon>
        <taxon>Gammaproteobacteria</taxon>
        <taxon>Enterobacterales</taxon>
        <taxon>Morganellaceae</taxon>
        <taxon>Xenorhabdus</taxon>
    </lineage>
</organism>
<dbReference type="GO" id="GO:0071766">
    <property type="term" value="P:Actinobacterium-type cell wall biogenesis"/>
    <property type="evidence" value="ECO:0007669"/>
    <property type="project" value="UniProtKB-ARBA"/>
</dbReference>
<protein>
    <submittedName>
        <fullName evidence="12">AMP-binding protein (Modular protein)</fullName>
    </submittedName>
</protein>
<dbReference type="FunFam" id="3.30.559.10:FF:000023">
    <property type="entry name" value="Non-ribosomal peptide synthetase"/>
    <property type="match status" value="1"/>
</dbReference>
<dbReference type="InterPro" id="IPR042099">
    <property type="entry name" value="ANL_N_sf"/>
</dbReference>
<dbReference type="InterPro" id="IPR040097">
    <property type="entry name" value="FAAL/FAAC"/>
</dbReference>
<comment type="caution">
    <text evidence="12">The sequence shown here is derived from an EMBL/GenBank/DDBJ whole genome shotgun (WGS) entry which is preliminary data.</text>
</comment>
<keyword evidence="5" id="KW-0597">Phosphoprotein</keyword>
<dbReference type="PROSITE" id="PS00606">
    <property type="entry name" value="KS3_1"/>
    <property type="match status" value="1"/>
</dbReference>
<dbReference type="InterPro" id="IPR000873">
    <property type="entry name" value="AMP-dep_synth/lig_dom"/>
</dbReference>
<comment type="pathway">
    <text evidence="3">Lipid metabolism; fatty acid biosynthesis.</text>
</comment>
<dbReference type="GO" id="GO:0043041">
    <property type="term" value="P:amino acid activation for nonribosomal peptide biosynthetic process"/>
    <property type="evidence" value="ECO:0007669"/>
    <property type="project" value="TreeGrafter"/>
</dbReference>
<dbReference type="InterPro" id="IPR045851">
    <property type="entry name" value="AMP-bd_C_sf"/>
</dbReference>
<evidence type="ECO:0000256" key="2">
    <source>
        <dbReference type="ARBA" id="ARBA00004924"/>
    </source>
</evidence>
<keyword evidence="7" id="KW-0808">Transferase</keyword>
<dbReference type="CDD" id="cd00833">
    <property type="entry name" value="PKS"/>
    <property type="match status" value="1"/>
</dbReference>
<evidence type="ECO:0000256" key="6">
    <source>
        <dbReference type="ARBA" id="ARBA00022598"/>
    </source>
</evidence>
<dbReference type="RefSeq" id="WP_071827798.1">
    <property type="nucleotide sequence ID" value="NZ_CAWLWD010000168.1"/>
</dbReference>
<dbReference type="InterPro" id="IPR001242">
    <property type="entry name" value="Condensation_dom"/>
</dbReference>
<dbReference type="Pfam" id="PF23024">
    <property type="entry name" value="AMP-dom_DIP2-like"/>
    <property type="match status" value="1"/>
</dbReference>
<reference evidence="12" key="1">
    <citation type="submission" date="2013-07" db="EMBL/GenBank/DDBJ databases">
        <title>Sub-species coevolution in mutualistic symbiosis.</title>
        <authorList>
            <person name="Murfin K."/>
            <person name="Klassen J."/>
            <person name="Lee M."/>
            <person name="Forst S."/>
            <person name="Stock P."/>
            <person name="Goodrich-Blair H."/>
        </authorList>
    </citation>
    <scope>NUCLEOTIDE SEQUENCE [LARGE SCALE GENOMIC DNA]</scope>
    <source>
        <strain evidence="12">Feltiae Moldova</strain>
    </source>
</reference>
<dbReference type="PANTHER" id="PTHR45527:SF10">
    <property type="entry name" value="PYOCHELIN SYNTHASE PCHF"/>
    <property type="match status" value="1"/>
</dbReference>
<dbReference type="SMART" id="SM00823">
    <property type="entry name" value="PKS_PP"/>
    <property type="match status" value="3"/>
</dbReference>
<dbReference type="Gene3D" id="3.30.300.30">
    <property type="match status" value="3"/>
</dbReference>
<dbReference type="PROSITE" id="PS00012">
    <property type="entry name" value="PHOSPHOPANTETHEINE"/>
    <property type="match status" value="1"/>
</dbReference>
<keyword evidence="8" id="KW-0276">Fatty acid metabolism</keyword>
<dbReference type="SUPFAM" id="SSF53901">
    <property type="entry name" value="Thiolase-like"/>
    <property type="match status" value="1"/>
</dbReference>